<dbReference type="SMART" id="SM00855">
    <property type="entry name" value="PGAM"/>
    <property type="match status" value="1"/>
</dbReference>
<dbReference type="GO" id="GO:0016791">
    <property type="term" value="F:phosphatase activity"/>
    <property type="evidence" value="ECO:0007669"/>
    <property type="project" value="TreeGrafter"/>
</dbReference>
<evidence type="ECO:0000313" key="4">
    <source>
        <dbReference type="Proteomes" id="UP000295781"/>
    </source>
</evidence>
<dbReference type="Pfam" id="PF00300">
    <property type="entry name" value="His_Phos_1"/>
    <property type="match status" value="1"/>
</dbReference>
<dbReference type="RefSeq" id="WP_129347688.1">
    <property type="nucleotide sequence ID" value="NZ_CP012670.1"/>
</dbReference>
<feature type="binding site" evidence="2">
    <location>
        <position position="64"/>
    </location>
    <ligand>
        <name>substrate</name>
    </ligand>
</feature>
<feature type="binding site" evidence="2">
    <location>
        <begin position="10"/>
        <end position="17"/>
    </location>
    <ligand>
        <name>substrate</name>
    </ligand>
</feature>
<feature type="active site" description="Proton donor/acceptor" evidence="1">
    <location>
        <position position="87"/>
    </location>
</feature>
<dbReference type="SUPFAM" id="SSF53254">
    <property type="entry name" value="Phosphoglycerate mutase-like"/>
    <property type="match status" value="1"/>
</dbReference>
<dbReference type="GO" id="GO:0005737">
    <property type="term" value="C:cytoplasm"/>
    <property type="evidence" value="ECO:0007669"/>
    <property type="project" value="TreeGrafter"/>
</dbReference>
<dbReference type="AlphaFoldDB" id="A0A4P2Q121"/>
<dbReference type="InterPro" id="IPR050275">
    <property type="entry name" value="PGM_Phosphatase"/>
</dbReference>
<dbReference type="InterPro" id="IPR029033">
    <property type="entry name" value="His_PPase_superfam"/>
</dbReference>
<evidence type="ECO:0000256" key="2">
    <source>
        <dbReference type="PIRSR" id="PIRSR613078-2"/>
    </source>
</evidence>
<evidence type="ECO:0000256" key="1">
    <source>
        <dbReference type="PIRSR" id="PIRSR613078-1"/>
    </source>
</evidence>
<accession>A0A4P2Q121</accession>
<dbReference type="PANTHER" id="PTHR48100">
    <property type="entry name" value="BROAD-SPECIFICITY PHOSPHATASE YOR283W-RELATED"/>
    <property type="match status" value="1"/>
</dbReference>
<dbReference type="Gene3D" id="3.40.50.1240">
    <property type="entry name" value="Phosphoglycerate mutase-like"/>
    <property type="match status" value="1"/>
</dbReference>
<gene>
    <name evidence="3" type="ORF">SOCEGT47_030460</name>
</gene>
<dbReference type="OrthoDB" id="9781415at2"/>
<dbReference type="EMBL" id="CP012670">
    <property type="protein sequence ID" value="AUX22543.1"/>
    <property type="molecule type" value="Genomic_DNA"/>
</dbReference>
<reference evidence="3 4" key="1">
    <citation type="submission" date="2015-09" db="EMBL/GenBank/DDBJ databases">
        <title>Sorangium comparison.</title>
        <authorList>
            <person name="Zaburannyi N."/>
            <person name="Bunk B."/>
            <person name="Overmann J."/>
            <person name="Mueller R."/>
        </authorList>
    </citation>
    <scope>NUCLEOTIDE SEQUENCE [LARGE SCALE GENOMIC DNA]</scope>
    <source>
        <strain evidence="3 4">So ceGT47</strain>
    </source>
</reference>
<dbReference type="InterPro" id="IPR013078">
    <property type="entry name" value="His_Pase_superF_clade-1"/>
</dbReference>
<dbReference type="Proteomes" id="UP000295781">
    <property type="component" value="Chromosome"/>
</dbReference>
<organism evidence="3 4">
    <name type="scientific">Sorangium cellulosum</name>
    <name type="common">Polyangium cellulosum</name>
    <dbReference type="NCBI Taxonomy" id="56"/>
    <lineage>
        <taxon>Bacteria</taxon>
        <taxon>Pseudomonadati</taxon>
        <taxon>Myxococcota</taxon>
        <taxon>Polyangia</taxon>
        <taxon>Polyangiales</taxon>
        <taxon>Polyangiaceae</taxon>
        <taxon>Sorangium</taxon>
    </lineage>
</organism>
<evidence type="ECO:0008006" key="5">
    <source>
        <dbReference type="Google" id="ProtNLM"/>
    </source>
</evidence>
<sequence>MQPCLLLLARHGHTSGNGDNAARPMSGWTDTPLDALGRQQAEALGRRLADGPPLDAVISSPLSRAVDTARIAASTWGPVRLHDGLREIGCGEVDGAPIGEVKARHAALWEANLRQDDDDFRWPGGESYRELRARCVAAVRSIATARPGQRVLVVTHAGVIGQILGEMHGVPPARWEPFRPGNASLTSVSWQGDRGALLRFDDRDHLSESTRPPGG</sequence>
<dbReference type="CDD" id="cd07067">
    <property type="entry name" value="HP_PGM_like"/>
    <property type="match status" value="1"/>
</dbReference>
<name>A0A4P2Q121_SORCE</name>
<evidence type="ECO:0000313" key="3">
    <source>
        <dbReference type="EMBL" id="AUX22543.1"/>
    </source>
</evidence>
<proteinExistence type="predicted"/>
<dbReference type="PANTHER" id="PTHR48100:SF62">
    <property type="entry name" value="GLUCOSYL-3-PHOSPHOGLYCERATE PHOSPHATASE"/>
    <property type="match status" value="1"/>
</dbReference>
<feature type="active site" description="Tele-phosphohistidine intermediate" evidence="1">
    <location>
        <position position="11"/>
    </location>
</feature>
<protein>
    <recommendedName>
        <fullName evidence="5">Phosphoglycerate mutase</fullName>
    </recommendedName>
</protein>